<dbReference type="VEuPathDB" id="FungiDB:PTTG_04036"/>
<reference evidence="2" key="1">
    <citation type="submission" date="2009-11" db="EMBL/GenBank/DDBJ databases">
        <authorList>
            <consortium name="The Broad Institute Genome Sequencing Platform"/>
            <person name="Ward D."/>
            <person name="Feldgarden M."/>
            <person name="Earl A."/>
            <person name="Young S.K."/>
            <person name="Zeng Q."/>
            <person name="Koehrsen M."/>
            <person name="Alvarado L."/>
            <person name="Berlin A."/>
            <person name="Bochicchio J."/>
            <person name="Borenstein D."/>
            <person name="Chapman S.B."/>
            <person name="Chen Z."/>
            <person name="Engels R."/>
            <person name="Freedman E."/>
            <person name="Gellesch M."/>
            <person name="Goldberg J."/>
            <person name="Griggs A."/>
            <person name="Gujja S."/>
            <person name="Heilman E."/>
            <person name="Heiman D."/>
            <person name="Hepburn T."/>
            <person name="Howarth C."/>
            <person name="Jen D."/>
            <person name="Larson L."/>
            <person name="Lewis B."/>
            <person name="Mehta T."/>
            <person name="Park D."/>
            <person name="Pearson M."/>
            <person name="Roberts A."/>
            <person name="Saif S."/>
            <person name="Shea T."/>
            <person name="Shenoy N."/>
            <person name="Sisk P."/>
            <person name="Stolte C."/>
            <person name="Sykes S."/>
            <person name="Thomson T."/>
            <person name="Walk T."/>
            <person name="White J."/>
            <person name="Yandava C."/>
            <person name="Izard J."/>
            <person name="Baranova O.V."/>
            <person name="Blanton J.M."/>
            <person name="Tanner A.C."/>
            <person name="Dewhirst F.E."/>
            <person name="Haas B."/>
            <person name="Nusbaum C."/>
            <person name="Birren B."/>
        </authorList>
    </citation>
    <scope>NUCLEOTIDE SEQUENCE [LARGE SCALE GENOMIC DNA]</scope>
    <source>
        <strain evidence="2">1-1 BBBD Race 1</strain>
    </source>
</reference>
<reference evidence="3" key="4">
    <citation type="submission" date="2025-05" db="UniProtKB">
        <authorList>
            <consortium name="EnsemblFungi"/>
        </authorList>
    </citation>
    <scope>IDENTIFICATION</scope>
    <source>
        <strain evidence="3">isolate 1-1 / race 1 (BBBD)</strain>
    </source>
</reference>
<dbReference type="Proteomes" id="UP000005240">
    <property type="component" value="Unassembled WGS sequence"/>
</dbReference>
<evidence type="ECO:0000256" key="1">
    <source>
        <dbReference type="SAM" id="MobiDB-lite"/>
    </source>
</evidence>
<dbReference type="AlphaFoldDB" id="A0A0C4ETA7"/>
<gene>
    <name evidence="2" type="ORF">PTTG_04036</name>
</gene>
<accession>A0A0C4ETA7</accession>
<organism evidence="2">
    <name type="scientific">Puccinia triticina (isolate 1-1 / race 1 (BBBD))</name>
    <name type="common">Brown leaf rust fungus</name>
    <dbReference type="NCBI Taxonomy" id="630390"/>
    <lineage>
        <taxon>Eukaryota</taxon>
        <taxon>Fungi</taxon>
        <taxon>Dikarya</taxon>
        <taxon>Basidiomycota</taxon>
        <taxon>Pucciniomycotina</taxon>
        <taxon>Pucciniomycetes</taxon>
        <taxon>Pucciniales</taxon>
        <taxon>Pucciniaceae</taxon>
        <taxon>Puccinia</taxon>
    </lineage>
</organism>
<name>A0A0C4ETA7_PUCT1</name>
<proteinExistence type="predicted"/>
<evidence type="ECO:0000313" key="4">
    <source>
        <dbReference type="Proteomes" id="UP000005240"/>
    </source>
</evidence>
<reference evidence="2" key="2">
    <citation type="submission" date="2016-05" db="EMBL/GenBank/DDBJ databases">
        <title>Comparative analysis highlights variable genome content of wheat rusts and divergence of the mating loci.</title>
        <authorList>
            <person name="Cuomo C.A."/>
            <person name="Bakkeren G."/>
            <person name="Szabo L."/>
            <person name="Khalil H."/>
            <person name="Joly D."/>
            <person name="Goldberg J."/>
            <person name="Young S."/>
            <person name="Zeng Q."/>
            <person name="Fellers J."/>
        </authorList>
    </citation>
    <scope>NUCLEOTIDE SEQUENCE [LARGE SCALE GENOMIC DNA]</scope>
    <source>
        <strain evidence="2">1-1 BBBD Race 1</strain>
    </source>
</reference>
<keyword evidence="4" id="KW-1185">Reference proteome</keyword>
<evidence type="ECO:0000313" key="3">
    <source>
        <dbReference type="EnsemblFungi" id="PTTG_04036-t43_1-p1"/>
    </source>
</evidence>
<dbReference type="EnsemblFungi" id="PTTG_04036-t43_1">
    <property type="protein sequence ID" value="PTTG_04036-t43_1-p1"/>
    <property type="gene ID" value="PTTG_04036"/>
</dbReference>
<protein>
    <submittedName>
        <fullName evidence="2 3">Uncharacterized protein</fullName>
    </submittedName>
</protein>
<feature type="region of interest" description="Disordered" evidence="1">
    <location>
        <begin position="164"/>
        <end position="185"/>
    </location>
</feature>
<dbReference type="EMBL" id="ADAS02000020">
    <property type="protein sequence ID" value="OAV96389.1"/>
    <property type="molecule type" value="Genomic_DNA"/>
</dbReference>
<reference evidence="3 4" key="3">
    <citation type="journal article" date="2017" name="G3 (Bethesda)">
        <title>Comparative analysis highlights variable genome content of wheat rusts and divergence of the mating loci.</title>
        <authorList>
            <person name="Cuomo C.A."/>
            <person name="Bakkeren G."/>
            <person name="Khalil H.B."/>
            <person name="Panwar V."/>
            <person name="Joly D."/>
            <person name="Linning R."/>
            <person name="Sakthikumar S."/>
            <person name="Song X."/>
            <person name="Adiconis X."/>
            <person name="Fan L."/>
            <person name="Goldberg J.M."/>
            <person name="Levin J.Z."/>
            <person name="Young S."/>
            <person name="Zeng Q."/>
            <person name="Anikster Y."/>
            <person name="Bruce M."/>
            <person name="Wang M."/>
            <person name="Yin C."/>
            <person name="McCallum B."/>
            <person name="Szabo L.J."/>
            <person name="Hulbert S."/>
            <person name="Chen X."/>
            <person name="Fellers J.P."/>
        </authorList>
    </citation>
    <scope>NUCLEOTIDE SEQUENCE</scope>
    <source>
        <strain evidence="3">isolate 1-1 / race 1 (BBBD)</strain>
        <strain evidence="4">Isolate 1-1 / race 1 (BBBD)</strain>
    </source>
</reference>
<sequence>MKPVLSNQIVHSVAVFGAAPETAAASSPPPEPMVAECIPTTSSSPTLLLKPTPPLPLSITIQEASSIHTHNLLEELGLSSADAEAINRLTTTFDDGHGHTASLGSPSLDEQAAAAIFVASANPAASPAFVPEPVLTMPPDNNRSLAGAQRKCNKVTIKDFEFMRGQGTRGPLPQAHGEQLTRTMP</sequence>
<evidence type="ECO:0000313" key="2">
    <source>
        <dbReference type="EMBL" id="OAV96389.1"/>
    </source>
</evidence>